<evidence type="ECO:0000259" key="7">
    <source>
        <dbReference type="Pfam" id="PF05712"/>
    </source>
</evidence>
<evidence type="ECO:0000259" key="8">
    <source>
        <dbReference type="Pfam" id="PF22732"/>
    </source>
</evidence>
<evidence type="ECO:0000256" key="4">
    <source>
        <dbReference type="ARBA" id="ARBA00023163"/>
    </source>
</evidence>
<evidence type="ECO:0000256" key="1">
    <source>
        <dbReference type="ARBA" id="ARBA00004123"/>
    </source>
</evidence>
<dbReference type="GO" id="GO:0005634">
    <property type="term" value="C:nucleus"/>
    <property type="evidence" value="ECO:0007669"/>
    <property type="project" value="UniProtKB-SubCell"/>
</dbReference>
<evidence type="ECO:0000313" key="9">
    <source>
        <dbReference type="EMBL" id="KAL3637665.1"/>
    </source>
</evidence>
<name>A0ABD3D5U3_9LAMI</name>
<comment type="subcellular location">
    <subcellularLocation>
        <location evidence="1">Nucleus</location>
    </subcellularLocation>
</comment>
<dbReference type="FunFam" id="1.10.274.30:FF:000005">
    <property type="entry name" value="Chromatin modification-related protein EAF3"/>
    <property type="match status" value="1"/>
</dbReference>
<evidence type="ECO:0000256" key="2">
    <source>
        <dbReference type="ARBA" id="ARBA00022853"/>
    </source>
</evidence>
<dbReference type="PANTHER" id="PTHR10880:SF15">
    <property type="entry name" value="MSL COMPLEX SUBUNIT 3"/>
    <property type="match status" value="1"/>
</dbReference>
<dbReference type="Gene3D" id="2.30.30.140">
    <property type="match status" value="1"/>
</dbReference>
<keyword evidence="4" id="KW-0804">Transcription</keyword>
<feature type="region of interest" description="Disordered" evidence="6">
    <location>
        <begin position="109"/>
        <end position="149"/>
    </location>
</feature>
<keyword evidence="5" id="KW-0539">Nucleus</keyword>
<dbReference type="Gene3D" id="1.10.274.30">
    <property type="entry name" value="MRG domain"/>
    <property type="match status" value="1"/>
</dbReference>
<keyword evidence="10" id="KW-1185">Reference proteome</keyword>
<dbReference type="InterPro" id="IPR016197">
    <property type="entry name" value="Chromo-like_dom_sf"/>
</dbReference>
<dbReference type="InterPro" id="IPR026541">
    <property type="entry name" value="MRG_dom"/>
</dbReference>
<feature type="compositionally biased region" description="Basic and acidic residues" evidence="6">
    <location>
        <begin position="109"/>
        <end position="119"/>
    </location>
</feature>
<evidence type="ECO:0008006" key="11">
    <source>
        <dbReference type="Google" id="ProtNLM"/>
    </source>
</evidence>
<dbReference type="SUPFAM" id="SSF54160">
    <property type="entry name" value="Chromo domain-like"/>
    <property type="match status" value="1"/>
</dbReference>
<dbReference type="EMBL" id="JAVIJP010000023">
    <property type="protein sequence ID" value="KAL3637665.1"/>
    <property type="molecule type" value="Genomic_DNA"/>
</dbReference>
<dbReference type="PIRSF" id="PIRSF038133">
    <property type="entry name" value="HAT_Nua4_EAF3/MRG15"/>
    <property type="match status" value="1"/>
</dbReference>
<dbReference type="PANTHER" id="PTHR10880">
    <property type="entry name" value="MORTALITY FACTOR 4-LIKE PROTEIN"/>
    <property type="match status" value="1"/>
</dbReference>
<organism evidence="9 10">
    <name type="scientific">Castilleja foliolosa</name>
    <dbReference type="NCBI Taxonomy" id="1961234"/>
    <lineage>
        <taxon>Eukaryota</taxon>
        <taxon>Viridiplantae</taxon>
        <taxon>Streptophyta</taxon>
        <taxon>Embryophyta</taxon>
        <taxon>Tracheophyta</taxon>
        <taxon>Spermatophyta</taxon>
        <taxon>Magnoliopsida</taxon>
        <taxon>eudicotyledons</taxon>
        <taxon>Gunneridae</taxon>
        <taxon>Pentapetalae</taxon>
        <taxon>asterids</taxon>
        <taxon>lamiids</taxon>
        <taxon>Lamiales</taxon>
        <taxon>Orobanchaceae</taxon>
        <taxon>Pedicularideae</taxon>
        <taxon>Castillejinae</taxon>
        <taxon>Castilleja</taxon>
    </lineage>
</organism>
<dbReference type="Pfam" id="PF05712">
    <property type="entry name" value="MRG"/>
    <property type="match status" value="1"/>
</dbReference>
<dbReference type="GO" id="GO:1990841">
    <property type="term" value="F:promoter-specific chromatin binding"/>
    <property type="evidence" value="ECO:0007669"/>
    <property type="project" value="UniProtKB-ARBA"/>
</dbReference>
<keyword evidence="3" id="KW-0805">Transcription regulation</keyword>
<gene>
    <name evidence="9" type="ORF">CASFOL_018113</name>
</gene>
<keyword evidence="2" id="KW-0156">Chromatin regulator</keyword>
<dbReference type="InterPro" id="IPR038217">
    <property type="entry name" value="MRG_C_sf"/>
</dbReference>
<sequence>MVSSSREESASDGENSSGDAPETDSKKMFSEGEKVLAYHGPRIYEAKVQRAEIRKNEWRYFVHYLGAGQTCMESLTKALNILPISWDEWVGMDRLMKNTEENILKQQALDKKAGVDKNTKSGRSAHTKPKNSADAKVDKEEAKNVVAKGKKRKADSGIEDNRALEKLIKIQIPPNLKKRLVDDCEQVTQQNKLVKLPRSPSVDEILAKYLEIRSKKDGIMTDAVGEILNGIRCYFDKALPSILLYKKERQQYREAIQDNISPSSIYGAEHLLRLFVKLPELLSYVKIDEETLLRLQQKLLELLKYMQNNEGTLFVSSYDDPKASEKGSKGKDN</sequence>
<reference evidence="10" key="1">
    <citation type="journal article" date="2024" name="IScience">
        <title>Strigolactones Initiate the Formation of Haustorium-like Structures in Castilleja.</title>
        <authorList>
            <person name="Buerger M."/>
            <person name="Peterson D."/>
            <person name="Chory J."/>
        </authorList>
    </citation>
    <scope>NUCLEOTIDE SEQUENCE [LARGE SCALE GENOMIC DNA]</scope>
</reference>
<protein>
    <recommendedName>
        <fullName evidence="11">MRG domain-containing protein</fullName>
    </recommendedName>
</protein>
<comment type="caution">
    <text evidence="9">The sequence shown here is derived from an EMBL/GenBank/DDBJ whole genome shotgun (WGS) entry which is preliminary data.</text>
</comment>
<dbReference type="InterPro" id="IPR008676">
    <property type="entry name" value="MRG"/>
</dbReference>
<dbReference type="AlphaFoldDB" id="A0ABD3D5U3"/>
<evidence type="ECO:0000256" key="3">
    <source>
        <dbReference type="ARBA" id="ARBA00023015"/>
    </source>
</evidence>
<evidence type="ECO:0000313" key="10">
    <source>
        <dbReference type="Proteomes" id="UP001632038"/>
    </source>
</evidence>
<feature type="domain" description="MRG" evidence="7">
    <location>
        <begin position="151"/>
        <end position="319"/>
    </location>
</feature>
<accession>A0ABD3D5U3</accession>
<dbReference type="GO" id="GO:0048586">
    <property type="term" value="P:regulation of long-day photoperiodism, flowering"/>
    <property type="evidence" value="ECO:0007669"/>
    <property type="project" value="UniProtKB-ARBA"/>
</dbReference>
<evidence type="ECO:0000256" key="5">
    <source>
        <dbReference type="ARBA" id="ARBA00023242"/>
    </source>
</evidence>
<dbReference type="Proteomes" id="UP001632038">
    <property type="component" value="Unassembled WGS sequence"/>
</dbReference>
<feature type="region of interest" description="Disordered" evidence="6">
    <location>
        <begin position="1"/>
        <end position="28"/>
    </location>
</feature>
<evidence type="ECO:0000256" key="6">
    <source>
        <dbReference type="SAM" id="MobiDB-lite"/>
    </source>
</evidence>
<dbReference type="InterPro" id="IPR053820">
    <property type="entry name" value="MSL3_chromo-like"/>
</dbReference>
<dbReference type="Pfam" id="PF22732">
    <property type="entry name" value="MSL3_chromo-like"/>
    <property type="match status" value="1"/>
</dbReference>
<dbReference type="PROSITE" id="PS51640">
    <property type="entry name" value="MRG"/>
    <property type="match status" value="1"/>
</dbReference>
<proteinExistence type="predicted"/>
<feature type="domain" description="MSL3 chromodomain-like" evidence="8">
    <location>
        <begin position="29"/>
        <end position="110"/>
    </location>
</feature>
<dbReference type="GO" id="GO:0006325">
    <property type="term" value="P:chromatin organization"/>
    <property type="evidence" value="ECO:0007669"/>
    <property type="project" value="UniProtKB-KW"/>
</dbReference>
<feature type="compositionally biased region" description="Basic and acidic residues" evidence="6">
    <location>
        <begin position="131"/>
        <end position="143"/>
    </location>
</feature>